<dbReference type="OrthoDB" id="2802082at2759"/>
<gene>
    <name evidence="3" type="ORF">GALMADRAFT_140772</name>
</gene>
<feature type="region of interest" description="Disordered" evidence="1">
    <location>
        <begin position="241"/>
        <end position="264"/>
    </location>
</feature>
<evidence type="ECO:0000313" key="4">
    <source>
        <dbReference type="Proteomes" id="UP000027222"/>
    </source>
</evidence>
<evidence type="ECO:0000256" key="1">
    <source>
        <dbReference type="SAM" id="MobiDB-lite"/>
    </source>
</evidence>
<dbReference type="EMBL" id="KL142381">
    <property type="protein sequence ID" value="KDR75245.1"/>
    <property type="molecule type" value="Genomic_DNA"/>
</dbReference>
<keyword evidence="4" id="KW-1185">Reference proteome</keyword>
<accession>A0A067SWB9</accession>
<keyword evidence="2" id="KW-1133">Transmembrane helix</keyword>
<name>A0A067SWB9_GALM3</name>
<keyword evidence="2" id="KW-0812">Transmembrane</keyword>
<feature type="region of interest" description="Disordered" evidence="1">
    <location>
        <begin position="70"/>
        <end position="95"/>
    </location>
</feature>
<feature type="transmembrane region" description="Helical" evidence="2">
    <location>
        <begin position="6"/>
        <end position="29"/>
    </location>
</feature>
<evidence type="ECO:0000256" key="2">
    <source>
        <dbReference type="SAM" id="Phobius"/>
    </source>
</evidence>
<reference evidence="4" key="1">
    <citation type="journal article" date="2014" name="Proc. Natl. Acad. Sci. U.S.A.">
        <title>Extensive sampling of basidiomycete genomes demonstrates inadequacy of the white-rot/brown-rot paradigm for wood decay fungi.</title>
        <authorList>
            <person name="Riley R."/>
            <person name="Salamov A.A."/>
            <person name="Brown D.W."/>
            <person name="Nagy L.G."/>
            <person name="Floudas D."/>
            <person name="Held B.W."/>
            <person name="Levasseur A."/>
            <person name="Lombard V."/>
            <person name="Morin E."/>
            <person name="Otillar R."/>
            <person name="Lindquist E.A."/>
            <person name="Sun H."/>
            <person name="LaButti K.M."/>
            <person name="Schmutz J."/>
            <person name="Jabbour D."/>
            <person name="Luo H."/>
            <person name="Baker S.E."/>
            <person name="Pisabarro A.G."/>
            <person name="Walton J.D."/>
            <person name="Blanchette R.A."/>
            <person name="Henrissat B."/>
            <person name="Martin F."/>
            <person name="Cullen D."/>
            <person name="Hibbett D.S."/>
            <person name="Grigoriev I.V."/>
        </authorList>
    </citation>
    <scope>NUCLEOTIDE SEQUENCE [LARGE SCALE GENOMIC DNA]</scope>
    <source>
        <strain evidence="4">CBS 339.88</strain>
    </source>
</reference>
<sequence>MHINLPLVIGLASGFALVNSLLVLTWCFCKRRKGPDHEQANLTDMNTQHSLLRRNRLRLKLDTDSLPSEKYDRYPVSSRRYSPMGQKHTPSSSPLETLALSQPLRSLLAQPTTMGIGCAASTRSDDSASIYSTVSAPRHLHDELLLSYPAPNDIPTYQIPTQGYSIMDPLANGTTPLCQLTSRHRLSVIEELAPETYDRKRRGEYPPSATSISDALQVSQPTLKQSSDLVHSHHLRSSLAMPPTVARQYRRPSYLPSPYSPPLR</sequence>
<dbReference type="Proteomes" id="UP000027222">
    <property type="component" value="Unassembled WGS sequence"/>
</dbReference>
<keyword evidence="2" id="KW-0472">Membrane</keyword>
<protein>
    <submittedName>
        <fullName evidence="3">Uncharacterized protein</fullName>
    </submittedName>
</protein>
<dbReference type="HOGENOM" id="CLU_1053900_0_0_1"/>
<dbReference type="AlphaFoldDB" id="A0A067SWB9"/>
<organism evidence="3 4">
    <name type="scientific">Galerina marginata (strain CBS 339.88)</name>
    <dbReference type="NCBI Taxonomy" id="685588"/>
    <lineage>
        <taxon>Eukaryota</taxon>
        <taxon>Fungi</taxon>
        <taxon>Dikarya</taxon>
        <taxon>Basidiomycota</taxon>
        <taxon>Agaricomycotina</taxon>
        <taxon>Agaricomycetes</taxon>
        <taxon>Agaricomycetidae</taxon>
        <taxon>Agaricales</taxon>
        <taxon>Agaricineae</taxon>
        <taxon>Strophariaceae</taxon>
        <taxon>Galerina</taxon>
    </lineage>
</organism>
<proteinExistence type="predicted"/>
<evidence type="ECO:0000313" key="3">
    <source>
        <dbReference type="EMBL" id="KDR75245.1"/>
    </source>
</evidence>